<gene>
    <name evidence="3" type="ORF">BN7_4277</name>
</gene>
<feature type="region of interest" description="Disordered" evidence="1">
    <location>
        <begin position="179"/>
        <end position="214"/>
    </location>
</feature>
<feature type="compositionally biased region" description="Acidic residues" evidence="1">
    <location>
        <begin position="190"/>
        <end position="202"/>
    </location>
</feature>
<dbReference type="InParanoid" id="K0KTK2"/>
<evidence type="ECO:0000313" key="4">
    <source>
        <dbReference type="Proteomes" id="UP000009328"/>
    </source>
</evidence>
<feature type="region of interest" description="Disordered" evidence="1">
    <location>
        <begin position="1"/>
        <end position="32"/>
    </location>
</feature>
<dbReference type="Proteomes" id="UP000009328">
    <property type="component" value="Unassembled WGS sequence"/>
</dbReference>
<comment type="caution">
    <text evidence="3">The sequence shown here is derived from an EMBL/GenBank/DDBJ whole genome shotgun (WGS) entry which is preliminary data.</text>
</comment>
<dbReference type="AlphaFoldDB" id="K0KTK2"/>
<accession>K0KTK2</accession>
<dbReference type="GO" id="GO:0006396">
    <property type="term" value="P:RNA processing"/>
    <property type="evidence" value="ECO:0007669"/>
    <property type="project" value="InterPro"/>
</dbReference>
<protein>
    <recommendedName>
        <fullName evidence="2">Wbp11/ELF5/Saf1 N-terminal domain-containing protein</fullName>
    </recommendedName>
</protein>
<name>K0KTK2_WICCF</name>
<dbReference type="InterPro" id="IPR019007">
    <property type="entry name" value="Wbp11/ELF5/Saf1_N"/>
</dbReference>
<sequence>MAKGNLNRRKKAKELKKAKEQRQKEKLERLAHVDPRRIRRRIHDLESKRERNNGRLVVSEQRQLDSLIKDLEFITKKNLSQFDNEETKPPQDQEIQEPPIELGIKTPKNHKNITYPLKTPYKYEIDPEVSNIPIPKSPPPRFFKIQQSQTVYESAPEVQKPLNITSTTTKFIPSTVRNKQKLTQNKEQDYEQEQYASEEEEALGIKRKADSIDE</sequence>
<organism evidence="3 4">
    <name type="scientific">Wickerhamomyces ciferrii (strain ATCC 14091 / BCRC 22168 / CBS 111 / JCM 3599 / NBRC 0793 / NRRL Y-1031 F-60-10)</name>
    <name type="common">Yeast</name>
    <name type="synonym">Pichia ciferrii</name>
    <dbReference type="NCBI Taxonomy" id="1206466"/>
    <lineage>
        <taxon>Eukaryota</taxon>
        <taxon>Fungi</taxon>
        <taxon>Dikarya</taxon>
        <taxon>Ascomycota</taxon>
        <taxon>Saccharomycotina</taxon>
        <taxon>Saccharomycetes</taxon>
        <taxon>Phaffomycetales</taxon>
        <taxon>Wickerhamomycetaceae</taxon>
        <taxon>Wickerhamomyces</taxon>
    </lineage>
</organism>
<feature type="compositionally biased region" description="Basic residues" evidence="1">
    <location>
        <begin position="1"/>
        <end position="14"/>
    </location>
</feature>
<reference evidence="3 4" key="1">
    <citation type="journal article" date="2012" name="Eukaryot. Cell">
        <title>Draft genome sequence of Wickerhamomyces ciferrii NRRL Y-1031 F-60-10.</title>
        <authorList>
            <person name="Schneider J."/>
            <person name="Andrea H."/>
            <person name="Blom J."/>
            <person name="Jaenicke S."/>
            <person name="Ruckert C."/>
            <person name="Schorsch C."/>
            <person name="Szczepanowski R."/>
            <person name="Farwick M."/>
            <person name="Goesmann A."/>
            <person name="Puhler A."/>
            <person name="Schaffer S."/>
            <person name="Tauch A."/>
            <person name="Kohler T."/>
            <person name="Brinkrolf K."/>
        </authorList>
    </citation>
    <scope>NUCLEOTIDE SEQUENCE [LARGE SCALE GENOMIC DNA]</scope>
    <source>
        <strain evidence="4">ATCC 14091 / BCRC 22168 / CBS 111 / JCM 3599 / NBRC 0793 / NRRL Y-1031 F-60-10</strain>
    </source>
</reference>
<dbReference type="HOGENOM" id="CLU_1289844_0_0_1"/>
<proteinExistence type="predicted"/>
<evidence type="ECO:0000259" key="2">
    <source>
        <dbReference type="Pfam" id="PF09429"/>
    </source>
</evidence>
<feature type="compositionally biased region" description="Basic and acidic residues" evidence="1">
    <location>
        <begin position="15"/>
        <end position="32"/>
    </location>
</feature>
<feature type="compositionally biased region" description="Basic and acidic residues" evidence="1">
    <location>
        <begin position="203"/>
        <end position="214"/>
    </location>
</feature>
<evidence type="ECO:0000313" key="3">
    <source>
        <dbReference type="EMBL" id="CCH44709.1"/>
    </source>
</evidence>
<dbReference type="STRING" id="1206466.K0KTK2"/>
<evidence type="ECO:0000256" key="1">
    <source>
        <dbReference type="SAM" id="MobiDB-lite"/>
    </source>
</evidence>
<feature type="domain" description="Wbp11/ELF5/Saf1 N-terminal" evidence="2">
    <location>
        <begin position="8"/>
        <end position="76"/>
    </location>
</feature>
<dbReference type="EMBL" id="CAIF01000152">
    <property type="protein sequence ID" value="CCH44709.1"/>
    <property type="molecule type" value="Genomic_DNA"/>
</dbReference>
<keyword evidence="4" id="KW-1185">Reference proteome</keyword>
<dbReference type="Pfam" id="PF09429">
    <property type="entry name" value="Wbp11"/>
    <property type="match status" value="1"/>
</dbReference>